<dbReference type="OrthoDB" id="105924at2157"/>
<protein>
    <submittedName>
        <fullName evidence="1">Uncharacterized protein</fullName>
    </submittedName>
</protein>
<name>A0A0H1R5X3_9EURY</name>
<evidence type="ECO:0000313" key="1">
    <source>
        <dbReference type="EMBL" id="KLK88092.1"/>
    </source>
</evidence>
<evidence type="ECO:0000313" key="2">
    <source>
        <dbReference type="Proteomes" id="UP000035301"/>
    </source>
</evidence>
<accession>A0A0H1R5X3</accession>
<dbReference type="AlphaFoldDB" id="A0A0H1R5X3"/>
<dbReference type="RefSeq" id="WP_048181120.1">
    <property type="nucleotide sequence ID" value="NZ_JXOJ01000002.1"/>
</dbReference>
<gene>
    <name evidence="1" type="ORF">SZ63_03215</name>
</gene>
<sequence length="88" mass="10067">MPEQVPIDRDAQEAMKARIREKFAANPTYDEVRETLGALGFQAKEDRPALALWESGEHELFVLVHIDPKTGRLRDHVVSTFEETEGFE</sequence>
<dbReference type="PATRIC" id="fig|1550566.3.peg.694"/>
<comment type="caution">
    <text evidence="1">The sequence shown here is derived from an EMBL/GenBank/DDBJ whole genome shotgun (WGS) entry which is preliminary data.</text>
</comment>
<keyword evidence="2" id="KW-1185">Reference proteome</keyword>
<dbReference type="Proteomes" id="UP000035301">
    <property type="component" value="Unassembled WGS sequence"/>
</dbReference>
<organism evidence="1 2">
    <name type="scientific">Methanoculleus sediminis</name>
    <dbReference type="NCBI Taxonomy" id="1550566"/>
    <lineage>
        <taxon>Archaea</taxon>
        <taxon>Methanobacteriati</taxon>
        <taxon>Methanobacteriota</taxon>
        <taxon>Stenosarchaea group</taxon>
        <taxon>Methanomicrobia</taxon>
        <taxon>Methanomicrobiales</taxon>
        <taxon>Methanomicrobiaceae</taxon>
        <taxon>Methanoculleus</taxon>
    </lineage>
</organism>
<proteinExistence type="predicted"/>
<dbReference type="EMBL" id="JXOJ01000002">
    <property type="protein sequence ID" value="KLK88092.1"/>
    <property type="molecule type" value="Genomic_DNA"/>
</dbReference>
<reference evidence="1 2" key="1">
    <citation type="journal article" date="2015" name="Int. J. Syst. Evol. Microbiol.">
        <title>Methanoculleus sediminis sp. nov., a methanogen from sediments near a submarine mud volcano.</title>
        <authorList>
            <person name="Chen S.C."/>
            <person name="Chen M.F."/>
            <person name="Lai M.C."/>
            <person name="Weng C.Y."/>
            <person name="Wu S.Y."/>
            <person name="Lin S."/>
            <person name="Yang T.F."/>
            <person name="Chen P.C."/>
        </authorList>
    </citation>
    <scope>NUCLEOTIDE SEQUENCE [LARGE SCALE GENOMIC DNA]</scope>
    <source>
        <strain evidence="1 2">S3Fa</strain>
    </source>
</reference>